<reference evidence="3" key="1">
    <citation type="submission" date="2016-10" db="EMBL/GenBank/DDBJ databases">
        <authorList>
            <person name="Varghese N."/>
            <person name="Submissions S."/>
        </authorList>
    </citation>
    <scope>NUCLEOTIDE SEQUENCE [LARGE SCALE GENOMIC DNA]</scope>
    <source>
        <strain evidence="3">ATCC 700379</strain>
    </source>
</reference>
<protein>
    <recommendedName>
        <fullName evidence="4">DUF2953 domain-containing protein</fullName>
    </recommendedName>
</protein>
<proteinExistence type="predicted"/>
<accession>A0A1I2RZK0</accession>
<gene>
    <name evidence="2" type="ORF">SAMN02982927_01690</name>
</gene>
<dbReference type="RefSeq" id="WP_093671947.1">
    <property type="nucleotide sequence ID" value="NZ_FOOY01000010.1"/>
</dbReference>
<keyword evidence="1" id="KW-1133">Transmembrane helix</keyword>
<keyword evidence="1" id="KW-0812">Transmembrane</keyword>
<dbReference type="Pfam" id="PF11167">
    <property type="entry name" value="DUF2953"/>
    <property type="match status" value="1"/>
</dbReference>
<dbReference type="STRING" id="269670.SAMN02982927_01690"/>
<evidence type="ECO:0000313" key="2">
    <source>
        <dbReference type="EMBL" id="SFG43181.1"/>
    </source>
</evidence>
<keyword evidence="3" id="KW-1185">Reference proteome</keyword>
<evidence type="ECO:0008006" key="4">
    <source>
        <dbReference type="Google" id="ProtNLM"/>
    </source>
</evidence>
<sequence length="195" mass="22419">MRLFIILSGVSVGLMAFIIFFILRSTLTLCVKFLIGPHRFEWYADVYLWRRKVWTYQLRHGKGKTKNKSTMKKLDKHQIEDEVDDEALYGRLKQIICILRTVPSGKKIKISHLVWITTCGTGDASETALLCGAIWSIKASTMPWIAPLSSDRPRINVVPMFQRKCLNSDISCMFQVRIGDAIAMIKKIRRQLKEG</sequence>
<feature type="transmembrane region" description="Helical" evidence="1">
    <location>
        <begin position="6"/>
        <end position="23"/>
    </location>
</feature>
<name>A0A1I2RZK0_9BACL</name>
<dbReference type="AlphaFoldDB" id="A0A1I2RZK0"/>
<keyword evidence="1" id="KW-0472">Membrane</keyword>
<evidence type="ECO:0000313" key="3">
    <source>
        <dbReference type="Proteomes" id="UP000198752"/>
    </source>
</evidence>
<evidence type="ECO:0000256" key="1">
    <source>
        <dbReference type="SAM" id="Phobius"/>
    </source>
</evidence>
<dbReference type="Proteomes" id="UP000198752">
    <property type="component" value="Unassembled WGS sequence"/>
</dbReference>
<dbReference type="EMBL" id="FOOY01000010">
    <property type="protein sequence ID" value="SFG43181.1"/>
    <property type="molecule type" value="Genomic_DNA"/>
</dbReference>
<organism evidence="2 3">
    <name type="scientific">Sporolactobacillus nakayamae</name>
    <dbReference type="NCBI Taxonomy" id="269670"/>
    <lineage>
        <taxon>Bacteria</taxon>
        <taxon>Bacillati</taxon>
        <taxon>Bacillota</taxon>
        <taxon>Bacilli</taxon>
        <taxon>Bacillales</taxon>
        <taxon>Sporolactobacillaceae</taxon>
        <taxon>Sporolactobacillus</taxon>
    </lineage>
</organism>
<dbReference type="InterPro" id="IPR021338">
    <property type="entry name" value="DUF2953"/>
</dbReference>